<reference evidence="1" key="1">
    <citation type="submission" date="2020-05" db="EMBL/GenBank/DDBJ databases">
        <authorList>
            <person name="Chiriac C."/>
            <person name="Salcher M."/>
            <person name="Ghai R."/>
            <person name="Kavagutti S V."/>
        </authorList>
    </citation>
    <scope>NUCLEOTIDE SEQUENCE</scope>
</reference>
<sequence length="514" mass="55612">MGGYLLNYNRWKSLYESTQLNEALDVTLNPVERGNQVSSRTVYPSLAISPTTDGELAAIMTKTVGKQTIPQLYVADRSAIDNDKEYRKVFTALVTGVMQYFGDKKLLDKIDDLAPKLKFTTTIVGKVQLYGKSKGIIDTMGQVADKTSGGAAKIINTATTSTSALSNICMYINGFNLQNWAAGSFLQIDPSKIVGVDNVTDLTGATREAYVEERGFLRLVSPASSSVAGGSIGKESTSIQGAQAETGNVEIAFTALRSDIDDKGVKVDANHPKVKEIGDKIIGYLGDNGVIDSMTLTSSASPEYGSVKNVAGWEKSYPKGTTGTADPGVGADDAGKNMKLSYDRGVVFRTALYAYLGGHVNQNAIAVSWKISTDAPGGGKNITYSVATKSEAPQTIEKTTYQGAKVTVKQEDNALNIYKITYDASAISKNKTGLLVKDKIDYNNLKEGQAIIILAKDLKTKVGDTDKAEDQVIVSKMEDNNIYFNYKEQKDVLLPKDRYVRQYGKIDKTKNVEV</sequence>
<protein>
    <submittedName>
        <fullName evidence="1">Uncharacterized protein</fullName>
    </submittedName>
</protein>
<gene>
    <name evidence="1" type="ORF">UFOVP972_279</name>
</gene>
<dbReference type="EMBL" id="LR796923">
    <property type="protein sequence ID" value="CAB4175616.1"/>
    <property type="molecule type" value="Genomic_DNA"/>
</dbReference>
<evidence type="ECO:0000313" key="1">
    <source>
        <dbReference type="EMBL" id="CAB4175616.1"/>
    </source>
</evidence>
<name>A0A6J5PZN2_9CAUD</name>
<proteinExistence type="predicted"/>
<accession>A0A6J5PZN2</accession>
<organism evidence="1">
    <name type="scientific">uncultured Caudovirales phage</name>
    <dbReference type="NCBI Taxonomy" id="2100421"/>
    <lineage>
        <taxon>Viruses</taxon>
        <taxon>Duplodnaviria</taxon>
        <taxon>Heunggongvirae</taxon>
        <taxon>Uroviricota</taxon>
        <taxon>Caudoviricetes</taxon>
        <taxon>Peduoviridae</taxon>
        <taxon>Maltschvirus</taxon>
        <taxon>Maltschvirus maltsch</taxon>
    </lineage>
</organism>